<sequence length="173" mass="19132">MKRPFRFACLALALAIGLPLASAGVSTASSEAVPVQETSLSPTSATACVGWAQGTRVKKASESRIYVIGPDYYLYYIPSPTDYFNLWATWDGILTVPDSQFDACYNSGSIELSNARLVKASTSAAVYIWIGERGWYRQISDWSTFTNKYHFDPARIRTVPASSITPIRNDPWD</sequence>
<evidence type="ECO:0000313" key="3">
    <source>
        <dbReference type="Proteomes" id="UP000472335"/>
    </source>
</evidence>
<feature type="chain" id="PRO_5038721589" evidence="1">
    <location>
        <begin position="24"/>
        <end position="173"/>
    </location>
</feature>
<dbReference type="Proteomes" id="UP000472335">
    <property type="component" value="Unassembled WGS sequence"/>
</dbReference>
<reference evidence="2 3" key="1">
    <citation type="submission" date="2020-02" db="EMBL/GenBank/DDBJ databases">
        <title>Whole-genome analyses of novel actinobacteria.</title>
        <authorList>
            <person name="Sahin N."/>
            <person name="Gencbay T."/>
        </authorList>
    </citation>
    <scope>NUCLEOTIDE SEQUENCE [LARGE SCALE GENOMIC DNA]</scope>
    <source>
        <strain evidence="2 3">HC44</strain>
    </source>
</reference>
<gene>
    <name evidence="2" type="ORF">G5C60_14210</name>
</gene>
<dbReference type="RefSeq" id="WP_165258810.1">
    <property type="nucleotide sequence ID" value="NZ_JAAKZY010000036.1"/>
</dbReference>
<protein>
    <submittedName>
        <fullName evidence="2">Uncharacterized protein</fullName>
    </submittedName>
</protein>
<name>A0A6G4V3X3_9ACTN</name>
<comment type="caution">
    <text evidence="2">The sequence shown here is derived from an EMBL/GenBank/DDBJ whole genome shotgun (WGS) entry which is preliminary data.</text>
</comment>
<feature type="signal peptide" evidence="1">
    <location>
        <begin position="1"/>
        <end position="23"/>
    </location>
</feature>
<keyword evidence="3" id="KW-1185">Reference proteome</keyword>
<dbReference type="EMBL" id="JAAKZY010000036">
    <property type="protein sequence ID" value="NGO08729.1"/>
    <property type="molecule type" value="Genomic_DNA"/>
</dbReference>
<keyword evidence="1" id="KW-0732">Signal</keyword>
<accession>A0A6G4V3X3</accession>
<proteinExistence type="predicted"/>
<evidence type="ECO:0000256" key="1">
    <source>
        <dbReference type="SAM" id="SignalP"/>
    </source>
</evidence>
<organism evidence="2 3">
    <name type="scientific">Streptomyces scabichelini</name>
    <dbReference type="NCBI Taxonomy" id="2711217"/>
    <lineage>
        <taxon>Bacteria</taxon>
        <taxon>Bacillati</taxon>
        <taxon>Actinomycetota</taxon>
        <taxon>Actinomycetes</taxon>
        <taxon>Kitasatosporales</taxon>
        <taxon>Streptomycetaceae</taxon>
        <taxon>Streptomyces</taxon>
    </lineage>
</organism>
<dbReference type="AlphaFoldDB" id="A0A6G4V3X3"/>
<evidence type="ECO:0000313" key="2">
    <source>
        <dbReference type="EMBL" id="NGO08729.1"/>
    </source>
</evidence>